<feature type="transmembrane region" description="Helical" evidence="1">
    <location>
        <begin position="44"/>
        <end position="65"/>
    </location>
</feature>
<dbReference type="Proteomes" id="UP001597187">
    <property type="component" value="Unassembled WGS sequence"/>
</dbReference>
<dbReference type="AlphaFoldDB" id="A0ABD6AQE1"/>
<evidence type="ECO:0000256" key="1">
    <source>
        <dbReference type="SAM" id="Phobius"/>
    </source>
</evidence>
<evidence type="ECO:0000313" key="3">
    <source>
        <dbReference type="Proteomes" id="UP001597187"/>
    </source>
</evidence>
<evidence type="ECO:0000313" key="2">
    <source>
        <dbReference type="EMBL" id="MFD1511839.1"/>
    </source>
</evidence>
<name>A0ABD6AQE1_9EURY</name>
<reference evidence="2 3" key="1">
    <citation type="journal article" date="2019" name="Int. J. Syst. Evol. Microbiol.">
        <title>The Global Catalogue of Microorganisms (GCM) 10K type strain sequencing project: providing services to taxonomists for standard genome sequencing and annotation.</title>
        <authorList>
            <consortium name="The Broad Institute Genomics Platform"/>
            <consortium name="The Broad Institute Genome Sequencing Center for Infectious Disease"/>
            <person name="Wu L."/>
            <person name="Ma J."/>
        </authorList>
    </citation>
    <scope>NUCLEOTIDE SEQUENCE [LARGE SCALE GENOMIC DNA]</scope>
    <source>
        <strain evidence="2 3">CGMCC 1.12563</strain>
    </source>
</reference>
<comment type="caution">
    <text evidence="2">The sequence shown here is derived from an EMBL/GenBank/DDBJ whole genome shotgun (WGS) entry which is preliminary data.</text>
</comment>
<keyword evidence="1" id="KW-0812">Transmembrane</keyword>
<feature type="transmembrane region" description="Helical" evidence="1">
    <location>
        <begin position="72"/>
        <end position="91"/>
    </location>
</feature>
<protein>
    <submittedName>
        <fullName evidence="2">Uncharacterized protein</fullName>
    </submittedName>
</protein>
<keyword evidence="1" id="KW-0472">Membrane</keyword>
<dbReference type="EMBL" id="JBHUDC010000001">
    <property type="protein sequence ID" value="MFD1511839.1"/>
    <property type="molecule type" value="Genomic_DNA"/>
</dbReference>
<dbReference type="RefSeq" id="WP_250871821.1">
    <property type="nucleotide sequence ID" value="NZ_JALXFV010000001.1"/>
</dbReference>
<organism evidence="2 3">
    <name type="scientific">Halomarina rubra</name>
    <dbReference type="NCBI Taxonomy" id="2071873"/>
    <lineage>
        <taxon>Archaea</taxon>
        <taxon>Methanobacteriati</taxon>
        <taxon>Methanobacteriota</taxon>
        <taxon>Stenosarchaea group</taxon>
        <taxon>Halobacteria</taxon>
        <taxon>Halobacteriales</taxon>
        <taxon>Natronomonadaceae</taxon>
        <taxon>Halomarina</taxon>
    </lineage>
</organism>
<keyword evidence="3" id="KW-1185">Reference proteome</keyword>
<sequence>MDDDLLGGLHLLVLQLLALDAVVHFEVIWPRLVAVMQSGTYPRVATTLMLLAVLAVVAGVVAFRLDLVSRRTLYLAGVALVLGQLFAWFVYHNVQTANFGHSHGTGPFAFVTSTWEHLTDLDEDPLETVSKVAEVIALGLLLVLLRVDPRARSGERSRALGDHETDVDA</sequence>
<accession>A0ABD6AQE1</accession>
<gene>
    <name evidence="2" type="ORF">ACFSBT_00925</name>
</gene>
<keyword evidence="1" id="KW-1133">Transmembrane helix</keyword>
<proteinExistence type="predicted"/>